<feature type="transmembrane region" description="Helical" evidence="1">
    <location>
        <begin position="271"/>
        <end position="293"/>
    </location>
</feature>
<feature type="transmembrane region" description="Helical" evidence="1">
    <location>
        <begin position="299"/>
        <end position="319"/>
    </location>
</feature>
<dbReference type="AlphaFoldDB" id="A0A7G9W494"/>
<reference evidence="2 3" key="1">
    <citation type="submission" date="2020-07" db="EMBL/GenBank/DDBJ databases">
        <title>Alkalicella. sp. LB2 genome.</title>
        <authorList>
            <person name="Postec A."/>
            <person name="Quemeneur M."/>
        </authorList>
    </citation>
    <scope>NUCLEOTIDE SEQUENCE [LARGE SCALE GENOMIC DNA]</scope>
    <source>
        <strain evidence="2 3">LB2</strain>
    </source>
</reference>
<keyword evidence="3" id="KW-1185">Reference proteome</keyword>
<proteinExistence type="predicted"/>
<feature type="transmembrane region" description="Helical" evidence="1">
    <location>
        <begin position="187"/>
        <end position="208"/>
    </location>
</feature>
<sequence>MKTINNLKNKLWGEYLVTFEKAELYYKLSNIDQSVMERCLNEIVDLLLNAQEAGQQVSNIVGSDIKKFCENLKLAYMPNWQMLKVTDGLLVCSICTFIVGLLSMFSSLIPMFAMERIHIATYFTIFLISMMGAEVISYFLRKKAFNQKESLSSRKVKLFSKMHKYLFVILVVLLGLAMPKVPIEISLFQMFFLLCTSLVIHVSALIILDHETKKEITTSFNENSTSFEEKLFESLKKKYAKVNKKRIEKGKQPLNQLQIVEKIKKEQRLCYIPQLLIFIVLVFQLLFLVWVQMRNSVEVIPMILTIILLIIIIVFISVLGRRKDFFNLITKLEKCELKLGD</sequence>
<feature type="transmembrane region" description="Helical" evidence="1">
    <location>
        <begin position="89"/>
        <end position="113"/>
    </location>
</feature>
<keyword evidence="1" id="KW-0812">Transmembrane</keyword>
<dbReference type="RefSeq" id="WP_213167175.1">
    <property type="nucleotide sequence ID" value="NZ_CP058559.1"/>
</dbReference>
<accession>A0A7G9W494</accession>
<evidence type="ECO:0000313" key="3">
    <source>
        <dbReference type="Proteomes" id="UP000516160"/>
    </source>
</evidence>
<dbReference type="Gene3D" id="1.10.1900.10">
    <property type="entry name" value="c-terminal domain of poly(a) binding protein"/>
    <property type="match status" value="1"/>
</dbReference>
<dbReference type="EMBL" id="CP058559">
    <property type="protein sequence ID" value="QNO13506.1"/>
    <property type="molecule type" value="Genomic_DNA"/>
</dbReference>
<gene>
    <name evidence="2" type="ORF">HYG86_01345</name>
</gene>
<dbReference type="KEGG" id="acae:HYG86_01345"/>
<name>A0A7G9W494_ALKCA</name>
<dbReference type="Proteomes" id="UP000516160">
    <property type="component" value="Chromosome"/>
</dbReference>
<feature type="transmembrane region" description="Helical" evidence="1">
    <location>
        <begin position="162"/>
        <end position="181"/>
    </location>
</feature>
<dbReference type="Pfam" id="PF06304">
    <property type="entry name" value="DUF1048"/>
    <property type="match status" value="1"/>
</dbReference>
<dbReference type="InterPro" id="IPR008316">
    <property type="entry name" value="UCP029876"/>
</dbReference>
<dbReference type="SUPFAM" id="SSF158560">
    <property type="entry name" value="BH3980-like"/>
    <property type="match status" value="1"/>
</dbReference>
<feature type="transmembrane region" description="Helical" evidence="1">
    <location>
        <begin position="119"/>
        <end position="141"/>
    </location>
</feature>
<evidence type="ECO:0000313" key="2">
    <source>
        <dbReference type="EMBL" id="QNO13506.1"/>
    </source>
</evidence>
<organism evidence="2 3">
    <name type="scientific">Alkalicella caledoniensis</name>
    <dbReference type="NCBI Taxonomy" id="2731377"/>
    <lineage>
        <taxon>Bacteria</taxon>
        <taxon>Bacillati</taxon>
        <taxon>Bacillota</taxon>
        <taxon>Clostridia</taxon>
        <taxon>Eubacteriales</taxon>
        <taxon>Proteinivoracaceae</taxon>
        <taxon>Alkalicella</taxon>
    </lineage>
</organism>
<evidence type="ECO:0000256" key="1">
    <source>
        <dbReference type="SAM" id="Phobius"/>
    </source>
</evidence>
<protein>
    <submittedName>
        <fullName evidence="2">DUF1048 domain-containing protein</fullName>
    </submittedName>
</protein>
<keyword evidence="1" id="KW-0472">Membrane</keyword>
<keyword evidence="1" id="KW-1133">Transmembrane helix</keyword>